<evidence type="ECO:0000313" key="2">
    <source>
        <dbReference type="Proteomes" id="UP000282674"/>
    </source>
</evidence>
<comment type="caution">
    <text evidence="1">The sequence shown here is derived from an EMBL/GenBank/DDBJ whole genome shotgun (WGS) entry which is preliminary data.</text>
</comment>
<dbReference type="InterPro" id="IPR008792">
    <property type="entry name" value="PQQD"/>
</dbReference>
<evidence type="ECO:0000313" key="1">
    <source>
        <dbReference type="EMBL" id="RMI43660.1"/>
    </source>
</evidence>
<dbReference type="EMBL" id="RFFG01000024">
    <property type="protein sequence ID" value="RMI43660.1"/>
    <property type="molecule type" value="Genomic_DNA"/>
</dbReference>
<sequence length="91" mass="9338">MTVRLPEHVTLVPVPGSEEGDRPAAVLLDGRTGDYWQLNATAHLVLSALLDGASSGEAARALVDAHPEAAGRAQADVDEIVAGLTTAGLIE</sequence>
<dbReference type="OrthoDB" id="5195143at2"/>
<dbReference type="Gene3D" id="1.10.10.1150">
    <property type="entry name" value="Coenzyme PQQ synthesis protein D (PqqD)"/>
    <property type="match status" value="1"/>
</dbReference>
<keyword evidence="2" id="KW-1185">Reference proteome</keyword>
<dbReference type="Pfam" id="PF05402">
    <property type="entry name" value="PqqD"/>
    <property type="match status" value="1"/>
</dbReference>
<dbReference type="NCBIfam" id="NF033530">
    <property type="entry name" value="lasso_PqqD_Strm"/>
    <property type="match status" value="1"/>
</dbReference>
<reference evidence="1 2" key="1">
    <citation type="submission" date="2018-10" db="EMBL/GenBank/DDBJ databases">
        <title>Isolation from soil.</title>
        <authorList>
            <person name="Hu J."/>
        </authorList>
    </citation>
    <scope>NUCLEOTIDE SEQUENCE [LARGE SCALE GENOMIC DNA]</scope>
    <source>
        <strain evidence="1 2">NEAU-Ht49</strain>
    </source>
</reference>
<dbReference type="InterPro" id="IPR041881">
    <property type="entry name" value="PqqD_sf"/>
</dbReference>
<gene>
    <name evidence="1" type="ORF">EBO15_15610</name>
</gene>
<name>A0A3M2M3G9_9ACTN</name>
<organism evidence="1 2">
    <name type="scientific">Actinomadura harenae</name>
    <dbReference type="NCBI Taxonomy" id="2483351"/>
    <lineage>
        <taxon>Bacteria</taxon>
        <taxon>Bacillati</taxon>
        <taxon>Actinomycetota</taxon>
        <taxon>Actinomycetes</taxon>
        <taxon>Streptosporangiales</taxon>
        <taxon>Thermomonosporaceae</taxon>
        <taxon>Actinomadura</taxon>
    </lineage>
</organism>
<accession>A0A3M2M3G9</accession>
<dbReference type="RefSeq" id="WP_122195118.1">
    <property type="nucleotide sequence ID" value="NZ_JBHSKC010000008.1"/>
</dbReference>
<proteinExistence type="predicted"/>
<dbReference type="Proteomes" id="UP000282674">
    <property type="component" value="Unassembled WGS sequence"/>
</dbReference>
<dbReference type="AlphaFoldDB" id="A0A3M2M3G9"/>
<protein>
    <submittedName>
        <fullName evidence="1">Lasso peptide biosynthesis PqqD family chaperone</fullName>
    </submittedName>
</protein>